<dbReference type="PROSITE" id="PS00138">
    <property type="entry name" value="SUBTILASE_SER"/>
    <property type="match status" value="1"/>
</dbReference>
<feature type="compositionally biased region" description="Low complexity" evidence="6">
    <location>
        <begin position="1510"/>
        <end position="1525"/>
    </location>
</feature>
<keyword evidence="7" id="KW-0812">Transmembrane</keyword>
<dbReference type="InterPro" id="IPR013783">
    <property type="entry name" value="Ig-like_fold"/>
</dbReference>
<feature type="domain" description="PA" evidence="9">
    <location>
        <begin position="487"/>
        <end position="606"/>
    </location>
</feature>
<dbReference type="Pfam" id="PF00082">
    <property type="entry name" value="Peptidase_S8"/>
    <property type="match status" value="1"/>
</dbReference>
<feature type="domain" description="Peptidase S8/S53" evidence="8">
    <location>
        <begin position="239"/>
        <end position="768"/>
    </location>
</feature>
<dbReference type="Gene3D" id="3.50.30.30">
    <property type="match status" value="1"/>
</dbReference>
<comment type="caution">
    <text evidence="10">The sequence shown here is derived from an EMBL/GenBank/DDBJ whole genome shotgun (WGS) entry which is preliminary data.</text>
</comment>
<keyword evidence="7" id="KW-1133">Transmembrane helix</keyword>
<evidence type="ECO:0000259" key="8">
    <source>
        <dbReference type="Pfam" id="PF00082"/>
    </source>
</evidence>
<feature type="active site" description="Charge relay system" evidence="4 5">
    <location>
        <position position="302"/>
    </location>
</feature>
<dbReference type="GO" id="GO:0004252">
    <property type="term" value="F:serine-type endopeptidase activity"/>
    <property type="evidence" value="ECO:0007669"/>
    <property type="project" value="UniProtKB-UniRule"/>
</dbReference>
<dbReference type="Gene3D" id="3.40.50.200">
    <property type="entry name" value="Peptidase S8/S53 domain"/>
    <property type="match status" value="2"/>
</dbReference>
<sequence length="1562" mass="162261">MDNIFVHKFIVGLARPLLPERVRDFGEIVKDLGGQVGSYIPHSSYLVILDQRRVEDLEALSYVKGVADYLPADKLVPAWGGIIACVPQASDNEAPQLQNSADVLGIFGQQRPADCDASKIKQYLQAAPAARGAEDQSAASDQPNRVIIDVTFPDIVPVAGQGSPGMEQGFNPGKAAIADWGPYMKPNVHSIAPRPRIRPANFLATGICQSATAGSVNASTSQVLGDADTRPFWAAGLQGQDQIVSMGDTGMDMNHCFFTDTSVSFPGNQRTDGEGIPYYLSISARKVVYYRGLADFVDAEGHGTHCAGSMIGAQSGSSSYWQGMAPGAYMAFTDIGSGTSGSLGPPTVLSRDYYPFPYAVGSRVDSESWGTDVTSYDNMCREVDIFTYVHQDFLTFFAAGNSGGLQQDDTVGSPAVSKNCVAVGAGLTANYNGTVEQSDSVALTPYQLVVTGGIPGSGTDNNTAFQLHSANIGVSTSGLLSAASPLRLVAAQPADACKVLSNAAAAKGAFVLAIRGNCTYTTKVLHRGTCYMEVLQQSCSPSDGIADSIGWQISTFKYRPDKDASLAQKAGAAGLILVNSNNTGFFNINPDSSSNAQINIPVLGMPRLPAIPIFRSLLAGFPLTGVLKSLTLPSARWESLAFFSSIGPTPDNRYKPDIVAPGTTISAAASLPPGTNSNDCALSVDRGTSMATPIAAGSATLVRQYFTDGWYPTGQPNASAAFAPSASLIKAVLIGGASTMHGVNPAQTNPTYANVPLDPTPSTRQGFGRVNLVGSLPINITGTSVTGPALQVVDYAPISTGQMDRYCVTSNGGPLKVTLVWADYPADVSAAISLVNDLDLVVAANSLNGYAQHGNGEVDRINNVEQVSIATQTPGLVLITVSGFNVPKGPQNYSLAVQGDFSGVLASPRNPSWNRTAGTSCSLPLPQIISGPLGLINTTSATFNFTSSTAPPNGYECQLTGTAGLMSPAPLQDWMACTPNSVISGLPQGNLLFQVRAIGYVVRDARIFTVASLPPVAVISQSQAPISGHARQANFTFMGQSSNSLSSTFQCRLTVTNLASGGASAAVYSRSLGAITLGAWQTCVSSEVYSALPEGTWTFAVRATDVAGNLQTATPANISWTVALTAPYAALASSGSTASPVSTSGSVSFSFLSLVPTSSGRRLAQTTSTVTYNNLASGNYQFSVQPQSASSADSTAATTFSVAVGGPNVTITRSPDAVSNNASPSFSLDYDVTAGNSPQARLLPASDASPGPYVACNDIVSYSNIADGSYIFQAQAINSLGVAGNPTSLSFSVDTTPPTISNITFALGEVSGSVPGRASGAMIYGADDAVTITGNSVWAHWNASDGIVGSGINTSYCKMSALASATPTYTGFAPGAGYSICSSAGILYQLGSGQYMLSIWTQDQASLPLLLPWAAGNYGNSSSSTLTMVNTGISRTLIYIIVGVAGGIILIGAIAIWLICKYCCRSTSEIQYMRSQQSAMFSAPSTLIPSASPSYVSQPMMAGQPTFYNSSQPGSPGSPGYSPQYADGPPGARKGPMSRYGLEAQNSSPSSTSPMLQMSRFR</sequence>
<dbReference type="CDD" id="cd04842">
    <property type="entry name" value="Peptidases_S8_Kp43_protease"/>
    <property type="match status" value="1"/>
</dbReference>
<dbReference type="InterPro" id="IPR000209">
    <property type="entry name" value="Peptidase_S8/S53_dom"/>
</dbReference>
<feature type="active site" description="Charge relay system" evidence="4 5">
    <location>
        <position position="248"/>
    </location>
</feature>
<evidence type="ECO:0000256" key="6">
    <source>
        <dbReference type="SAM" id="MobiDB-lite"/>
    </source>
</evidence>
<dbReference type="Pfam" id="PF02225">
    <property type="entry name" value="PA"/>
    <property type="match status" value="1"/>
</dbReference>
<name>A0AAW1Q680_9CHLO</name>
<dbReference type="PRINTS" id="PR00723">
    <property type="entry name" value="SUBTILISIN"/>
</dbReference>
<keyword evidence="2 5" id="KW-0378">Hydrolase</keyword>
<dbReference type="Gene3D" id="2.60.40.10">
    <property type="entry name" value="Immunoglobulins"/>
    <property type="match status" value="1"/>
</dbReference>
<feature type="compositionally biased region" description="Polar residues" evidence="6">
    <location>
        <begin position="1544"/>
        <end position="1556"/>
    </location>
</feature>
<keyword evidence="11" id="KW-1185">Reference proteome</keyword>
<dbReference type="PROSITE" id="PS51892">
    <property type="entry name" value="SUBTILASE"/>
    <property type="match status" value="1"/>
</dbReference>
<dbReference type="InterPro" id="IPR003137">
    <property type="entry name" value="PA_domain"/>
</dbReference>
<keyword evidence="7" id="KW-0472">Membrane</keyword>
<dbReference type="InterPro" id="IPR051048">
    <property type="entry name" value="Peptidase_S8/S53_subtilisin"/>
</dbReference>
<protein>
    <submittedName>
        <fullName evidence="10">Uncharacterized protein</fullName>
    </submittedName>
</protein>
<evidence type="ECO:0000256" key="2">
    <source>
        <dbReference type="ARBA" id="ARBA00022801"/>
    </source>
</evidence>
<dbReference type="InterPro" id="IPR034058">
    <property type="entry name" value="TagA/B/C/D_pept_dom"/>
</dbReference>
<dbReference type="InterPro" id="IPR023828">
    <property type="entry name" value="Peptidase_S8_Ser-AS"/>
</dbReference>
<gene>
    <name evidence="10" type="ORF">WJX74_004021</name>
</gene>
<comment type="similarity">
    <text evidence="5">Belongs to the peptidase S8 family.</text>
</comment>
<reference evidence="10 11" key="1">
    <citation type="journal article" date="2024" name="Nat. Commun.">
        <title>Phylogenomics reveals the evolutionary origins of lichenization in chlorophyte algae.</title>
        <authorList>
            <person name="Puginier C."/>
            <person name="Libourel C."/>
            <person name="Otte J."/>
            <person name="Skaloud P."/>
            <person name="Haon M."/>
            <person name="Grisel S."/>
            <person name="Petersen M."/>
            <person name="Berrin J.G."/>
            <person name="Delaux P.M."/>
            <person name="Dal Grande F."/>
            <person name="Keller J."/>
        </authorList>
    </citation>
    <scope>NUCLEOTIDE SEQUENCE [LARGE SCALE GENOMIC DNA]</scope>
    <source>
        <strain evidence="10 11">SAG 2145</strain>
    </source>
</reference>
<dbReference type="EMBL" id="JALJOS010000063">
    <property type="protein sequence ID" value="KAK9817615.1"/>
    <property type="molecule type" value="Genomic_DNA"/>
</dbReference>
<evidence type="ECO:0000256" key="7">
    <source>
        <dbReference type="SAM" id="Phobius"/>
    </source>
</evidence>
<evidence type="ECO:0000256" key="3">
    <source>
        <dbReference type="ARBA" id="ARBA00022825"/>
    </source>
</evidence>
<feature type="transmembrane region" description="Helical" evidence="7">
    <location>
        <begin position="1437"/>
        <end position="1460"/>
    </location>
</feature>
<dbReference type="Proteomes" id="UP001438707">
    <property type="component" value="Unassembled WGS sequence"/>
</dbReference>
<keyword evidence="1 5" id="KW-0645">Protease</keyword>
<dbReference type="Gene3D" id="2.60.120.380">
    <property type="match status" value="1"/>
</dbReference>
<feature type="active site" description="Charge relay system" evidence="4 5">
    <location>
        <position position="689"/>
    </location>
</feature>
<evidence type="ECO:0000259" key="9">
    <source>
        <dbReference type="Pfam" id="PF02225"/>
    </source>
</evidence>
<evidence type="ECO:0000256" key="5">
    <source>
        <dbReference type="PROSITE-ProRule" id="PRU01240"/>
    </source>
</evidence>
<evidence type="ECO:0000313" key="10">
    <source>
        <dbReference type="EMBL" id="KAK9817615.1"/>
    </source>
</evidence>
<proteinExistence type="inferred from homology"/>
<keyword evidence="3 5" id="KW-0720">Serine protease</keyword>
<evidence type="ECO:0000256" key="1">
    <source>
        <dbReference type="ARBA" id="ARBA00022670"/>
    </source>
</evidence>
<dbReference type="InterPro" id="IPR008979">
    <property type="entry name" value="Galactose-bd-like_sf"/>
</dbReference>
<dbReference type="InterPro" id="IPR015500">
    <property type="entry name" value="Peptidase_S8_subtilisin-rel"/>
</dbReference>
<dbReference type="PANTHER" id="PTHR43399:SF5">
    <property type="entry name" value="PEPTIDASE S8 FAMILY WITH PROTEASE-ASSOCIATED DOMAIN"/>
    <property type="match status" value="1"/>
</dbReference>
<evidence type="ECO:0000256" key="4">
    <source>
        <dbReference type="PIRSR" id="PIRSR615500-1"/>
    </source>
</evidence>
<dbReference type="SUPFAM" id="SSF49785">
    <property type="entry name" value="Galactose-binding domain-like"/>
    <property type="match status" value="1"/>
</dbReference>
<dbReference type="PANTHER" id="PTHR43399">
    <property type="entry name" value="SUBTILISIN-RELATED"/>
    <property type="match status" value="1"/>
</dbReference>
<dbReference type="InterPro" id="IPR036852">
    <property type="entry name" value="Peptidase_S8/S53_dom_sf"/>
</dbReference>
<feature type="region of interest" description="Disordered" evidence="6">
    <location>
        <begin position="1506"/>
        <end position="1562"/>
    </location>
</feature>
<accession>A0AAW1Q680</accession>
<dbReference type="GO" id="GO:0006508">
    <property type="term" value="P:proteolysis"/>
    <property type="evidence" value="ECO:0007669"/>
    <property type="project" value="UniProtKB-KW"/>
</dbReference>
<organism evidence="10 11">
    <name type="scientific">Apatococcus lobatus</name>
    <dbReference type="NCBI Taxonomy" id="904363"/>
    <lineage>
        <taxon>Eukaryota</taxon>
        <taxon>Viridiplantae</taxon>
        <taxon>Chlorophyta</taxon>
        <taxon>core chlorophytes</taxon>
        <taxon>Trebouxiophyceae</taxon>
        <taxon>Chlorellales</taxon>
        <taxon>Chlorellaceae</taxon>
        <taxon>Apatococcus</taxon>
    </lineage>
</organism>
<evidence type="ECO:0000313" key="11">
    <source>
        <dbReference type="Proteomes" id="UP001438707"/>
    </source>
</evidence>
<dbReference type="SUPFAM" id="SSF52743">
    <property type="entry name" value="Subtilisin-like"/>
    <property type="match status" value="1"/>
</dbReference>